<evidence type="ECO:0000256" key="1">
    <source>
        <dbReference type="ARBA" id="ARBA00022553"/>
    </source>
</evidence>
<evidence type="ECO:0000259" key="6">
    <source>
        <dbReference type="PROSITE" id="PS50110"/>
    </source>
</evidence>
<comment type="caution">
    <text evidence="8">The sequence shown here is derived from an EMBL/GenBank/DDBJ whole genome shotgun (WGS) entry which is preliminary data.</text>
</comment>
<gene>
    <name evidence="8" type="ORF">P3W85_31180</name>
</gene>
<dbReference type="InterPro" id="IPR011006">
    <property type="entry name" value="CheY-like_superfamily"/>
</dbReference>
<dbReference type="PANTHER" id="PTHR48111:SF40">
    <property type="entry name" value="PHOSPHATE REGULON TRANSCRIPTIONAL REGULATORY PROTEIN PHOB"/>
    <property type="match status" value="1"/>
</dbReference>
<dbReference type="Pfam" id="PF00072">
    <property type="entry name" value="Response_reg"/>
    <property type="match status" value="1"/>
</dbReference>
<dbReference type="CDD" id="cd00383">
    <property type="entry name" value="trans_reg_C"/>
    <property type="match status" value="1"/>
</dbReference>
<dbReference type="SUPFAM" id="SSF52172">
    <property type="entry name" value="CheY-like"/>
    <property type="match status" value="1"/>
</dbReference>
<dbReference type="SMART" id="SM00448">
    <property type="entry name" value="REC"/>
    <property type="match status" value="1"/>
</dbReference>
<dbReference type="Gene3D" id="3.40.50.2300">
    <property type="match status" value="1"/>
</dbReference>
<dbReference type="RefSeq" id="WP_276267598.1">
    <property type="nucleotide sequence ID" value="NZ_JARJLM010000504.1"/>
</dbReference>
<dbReference type="Proteomes" id="UP001216674">
    <property type="component" value="Unassembled WGS sequence"/>
</dbReference>
<evidence type="ECO:0000259" key="7">
    <source>
        <dbReference type="PROSITE" id="PS51755"/>
    </source>
</evidence>
<dbReference type="InterPro" id="IPR001789">
    <property type="entry name" value="Sig_transdc_resp-reg_receiver"/>
</dbReference>
<evidence type="ECO:0000313" key="9">
    <source>
        <dbReference type="Proteomes" id="UP001216674"/>
    </source>
</evidence>
<accession>A0ABT6AXQ7</accession>
<feature type="DNA-binding region" description="OmpR/PhoB-type" evidence="5">
    <location>
        <begin position="130"/>
        <end position="229"/>
    </location>
</feature>
<dbReference type="InterPro" id="IPR036388">
    <property type="entry name" value="WH-like_DNA-bd_sf"/>
</dbReference>
<dbReference type="Gene3D" id="6.10.250.690">
    <property type="match status" value="1"/>
</dbReference>
<name>A0ABT6AXQ7_9BURK</name>
<evidence type="ECO:0000313" key="8">
    <source>
        <dbReference type="EMBL" id="MDF3837378.1"/>
    </source>
</evidence>
<reference evidence="8 9" key="1">
    <citation type="submission" date="2023-03" db="EMBL/GenBank/DDBJ databases">
        <title>Draft assemblies of triclosan tolerant bacteria isolated from returned activated sludge.</title>
        <authorList>
            <person name="Van Hamelsveld S."/>
        </authorList>
    </citation>
    <scope>NUCLEOTIDE SEQUENCE [LARGE SCALE GENOMIC DNA]</scope>
    <source>
        <strain evidence="8 9">GW210010_S58</strain>
    </source>
</reference>
<dbReference type="PROSITE" id="PS51755">
    <property type="entry name" value="OMPR_PHOB"/>
    <property type="match status" value="1"/>
</dbReference>
<dbReference type="SMART" id="SM00862">
    <property type="entry name" value="Trans_reg_C"/>
    <property type="match status" value="1"/>
</dbReference>
<feature type="domain" description="OmpR/PhoB-type" evidence="7">
    <location>
        <begin position="130"/>
        <end position="229"/>
    </location>
</feature>
<keyword evidence="2" id="KW-0902">Two-component regulatory system</keyword>
<protein>
    <submittedName>
        <fullName evidence="8">Response regulator transcription factor</fullName>
    </submittedName>
</protein>
<evidence type="ECO:0000256" key="2">
    <source>
        <dbReference type="ARBA" id="ARBA00023012"/>
    </source>
</evidence>
<dbReference type="PROSITE" id="PS50110">
    <property type="entry name" value="RESPONSE_REGULATORY"/>
    <property type="match status" value="1"/>
</dbReference>
<dbReference type="InterPro" id="IPR016032">
    <property type="entry name" value="Sig_transdc_resp-reg_C-effctor"/>
</dbReference>
<dbReference type="Pfam" id="PF00486">
    <property type="entry name" value="Trans_reg_C"/>
    <property type="match status" value="1"/>
</dbReference>
<evidence type="ECO:0000256" key="5">
    <source>
        <dbReference type="PROSITE-ProRule" id="PRU01091"/>
    </source>
</evidence>
<feature type="modified residue" description="4-aspartylphosphate" evidence="4">
    <location>
        <position position="55"/>
    </location>
</feature>
<dbReference type="Gene3D" id="1.10.10.10">
    <property type="entry name" value="Winged helix-like DNA-binding domain superfamily/Winged helix DNA-binding domain"/>
    <property type="match status" value="1"/>
</dbReference>
<dbReference type="InterPro" id="IPR001867">
    <property type="entry name" value="OmpR/PhoB-type_DNA-bd"/>
</dbReference>
<organism evidence="8 9">
    <name type="scientific">Cupriavidus basilensis</name>
    <dbReference type="NCBI Taxonomy" id="68895"/>
    <lineage>
        <taxon>Bacteria</taxon>
        <taxon>Pseudomonadati</taxon>
        <taxon>Pseudomonadota</taxon>
        <taxon>Betaproteobacteria</taxon>
        <taxon>Burkholderiales</taxon>
        <taxon>Burkholderiaceae</taxon>
        <taxon>Cupriavidus</taxon>
    </lineage>
</organism>
<proteinExistence type="predicted"/>
<keyword evidence="3 5" id="KW-0238">DNA-binding</keyword>
<evidence type="ECO:0000256" key="3">
    <source>
        <dbReference type="ARBA" id="ARBA00023125"/>
    </source>
</evidence>
<dbReference type="InterPro" id="IPR039420">
    <property type="entry name" value="WalR-like"/>
</dbReference>
<feature type="domain" description="Response regulatory" evidence="6">
    <location>
        <begin position="6"/>
        <end position="119"/>
    </location>
</feature>
<dbReference type="SUPFAM" id="SSF46894">
    <property type="entry name" value="C-terminal effector domain of the bipartite response regulators"/>
    <property type="match status" value="1"/>
</dbReference>
<keyword evidence="1 4" id="KW-0597">Phosphoprotein</keyword>
<dbReference type="PANTHER" id="PTHR48111">
    <property type="entry name" value="REGULATOR OF RPOS"/>
    <property type="match status" value="1"/>
</dbReference>
<keyword evidence="9" id="KW-1185">Reference proteome</keyword>
<evidence type="ECO:0000256" key="4">
    <source>
        <dbReference type="PROSITE-ProRule" id="PRU00169"/>
    </source>
</evidence>
<dbReference type="EMBL" id="JARJLM010000504">
    <property type="protein sequence ID" value="MDF3837378.1"/>
    <property type="molecule type" value="Genomic_DNA"/>
</dbReference>
<sequence length="265" mass="28987">MNASLNIALLTGQAARVQVLREMLLSAGFNCRIFDAGRELIRDVGRASYDLLLIDRTHTDMPSIDIVRMVRWAWDMPIMVLADAGGEDELVEALEAGADDYITKPVNFRELQARILALSRRVACGRFRKGLVIEAGPYEIDCVTRHAILRGKRIALTPKEFRLTVLLFSNAGRAVSIADIESAVWGHELQPLSRALAGLVSRMRRTLALGTANGVLVSVIYSHGYRLDVLGEHRKPGALPTPSPKRIRPSAVSGDLAVAGISNPD</sequence>